<accession>A0A1F6BBZ4</accession>
<proteinExistence type="predicted"/>
<dbReference type="AlphaFoldDB" id="A0A1F6BBZ4"/>
<evidence type="ECO:0000313" key="1">
    <source>
        <dbReference type="EMBL" id="OGG34420.1"/>
    </source>
</evidence>
<dbReference type="EMBL" id="MFKE01000030">
    <property type="protein sequence ID" value="OGG34420.1"/>
    <property type="molecule type" value="Genomic_DNA"/>
</dbReference>
<organism evidence="1 2">
    <name type="scientific">Candidatus Gottesmanbacteria bacterium RIFOXYB1_FULL_47_11</name>
    <dbReference type="NCBI Taxonomy" id="1798401"/>
    <lineage>
        <taxon>Bacteria</taxon>
        <taxon>Candidatus Gottesmaniibacteriota</taxon>
    </lineage>
</organism>
<sequence length="182" mass="20945">MTKLETPELRWGNRDYPYHQTGEVQASEYFNRLHPVNRSYLMFLLQHLLSVARAMRTPLSTLAVGSSADILWPEYNDIDLVVCPDKPTVRTDFVEAVFQQIVHNPNFYVMRESPKGSAPVLTTHQALYTPFKLFAFPNLRGEMVKYAKQFDMTFVGTEGGSTKEVIEFHRSNHLAFCKLEIV</sequence>
<dbReference type="STRING" id="1798401.A2363_00515"/>
<reference evidence="1 2" key="1">
    <citation type="journal article" date="2016" name="Nat. Commun.">
        <title>Thousands of microbial genomes shed light on interconnected biogeochemical processes in an aquifer system.</title>
        <authorList>
            <person name="Anantharaman K."/>
            <person name="Brown C.T."/>
            <person name="Hug L.A."/>
            <person name="Sharon I."/>
            <person name="Castelle C.J."/>
            <person name="Probst A.J."/>
            <person name="Thomas B.C."/>
            <person name="Singh A."/>
            <person name="Wilkins M.J."/>
            <person name="Karaoz U."/>
            <person name="Brodie E.L."/>
            <person name="Williams K.H."/>
            <person name="Hubbard S.S."/>
            <person name="Banfield J.F."/>
        </authorList>
    </citation>
    <scope>NUCLEOTIDE SEQUENCE [LARGE SCALE GENOMIC DNA]</scope>
</reference>
<protein>
    <submittedName>
        <fullName evidence="1">Uncharacterized protein</fullName>
    </submittedName>
</protein>
<gene>
    <name evidence="1" type="ORF">A2363_00515</name>
</gene>
<comment type="caution">
    <text evidence="1">The sequence shown here is derived from an EMBL/GenBank/DDBJ whole genome shotgun (WGS) entry which is preliminary data.</text>
</comment>
<name>A0A1F6BBZ4_9BACT</name>
<dbReference type="Proteomes" id="UP000176186">
    <property type="component" value="Unassembled WGS sequence"/>
</dbReference>
<evidence type="ECO:0000313" key="2">
    <source>
        <dbReference type="Proteomes" id="UP000176186"/>
    </source>
</evidence>